<dbReference type="InterPro" id="IPR036424">
    <property type="entry name" value="UPP_synth-like_sf"/>
</dbReference>
<keyword evidence="7" id="KW-1185">Reference proteome</keyword>
<feature type="binding site" evidence="5">
    <location>
        <position position="68"/>
    </location>
    <ligand>
        <name>substrate</name>
    </ligand>
</feature>
<evidence type="ECO:0000313" key="6">
    <source>
        <dbReference type="EMBL" id="QIS15511.1"/>
    </source>
</evidence>
<dbReference type="NCBIfam" id="TIGR00055">
    <property type="entry name" value="uppS"/>
    <property type="match status" value="1"/>
</dbReference>
<evidence type="ECO:0000313" key="7">
    <source>
        <dbReference type="Proteomes" id="UP000503540"/>
    </source>
</evidence>
<dbReference type="GO" id="GO:0033850">
    <property type="term" value="F:Z-farnesyl diphosphate synthase activity"/>
    <property type="evidence" value="ECO:0007669"/>
    <property type="project" value="TreeGrafter"/>
</dbReference>
<protein>
    <recommendedName>
        <fullName evidence="5">Isoprenyl transferase</fullName>
        <ecNumber evidence="5">2.5.1.-</ecNumber>
    </recommendedName>
</protein>
<reference evidence="6 7" key="1">
    <citation type="journal article" date="2019" name="ACS Chem. Biol.">
        <title>Identification and Mobilization of a Cryptic Antibiotic Biosynthesis Gene Locus from a Human-Pathogenic Nocardia Isolate.</title>
        <authorList>
            <person name="Herisse M."/>
            <person name="Ishida K."/>
            <person name="Porter J.L."/>
            <person name="Howden B."/>
            <person name="Hertweck C."/>
            <person name="Stinear T.P."/>
            <person name="Pidot S.J."/>
        </authorList>
    </citation>
    <scope>NUCLEOTIDE SEQUENCE [LARGE SCALE GENOMIC DNA]</scope>
    <source>
        <strain evidence="6 7">AUSMDU00012717</strain>
    </source>
</reference>
<dbReference type="NCBIfam" id="NF011403">
    <property type="entry name" value="PRK14828.1"/>
    <property type="match status" value="1"/>
</dbReference>
<feature type="active site" evidence="5">
    <location>
        <position position="50"/>
    </location>
</feature>
<dbReference type="GO" id="GO:0000287">
    <property type="term" value="F:magnesium ion binding"/>
    <property type="evidence" value="ECO:0007669"/>
    <property type="project" value="UniProtKB-UniRule"/>
</dbReference>
<dbReference type="AlphaFoldDB" id="A0A6G9YQR3"/>
<evidence type="ECO:0000256" key="3">
    <source>
        <dbReference type="ARBA" id="ARBA00022842"/>
    </source>
</evidence>
<evidence type="ECO:0000256" key="2">
    <source>
        <dbReference type="ARBA" id="ARBA00022723"/>
    </source>
</evidence>
<sequence>MPVSGSRGVGLVAVELPNPVRLLPYRLYEARLSKQLAGKQHPRHVAVICDGNRRWARENGFTDISHGHRVGALKVAELVSWCEAEGIELVTVYLLSTENLERDPDELETVFEVITDVVEELSAPEQNWSVRIVGSLDGFPELIAKRMRTAAERTEGRENGVHVNIAVGYGGRQEIADAVRSLLRQEIAAGETGEDLVQSVTVNAIGQHLYTSGQPDPDLVIRTSGEQRLSGFLLWQSAYSEIWFTEAYWPEFRRVDFLRALRDYAARHRRFGL</sequence>
<feature type="active site" description="Proton acceptor" evidence="5">
    <location>
        <position position="99"/>
    </location>
</feature>
<evidence type="ECO:0000256" key="1">
    <source>
        <dbReference type="ARBA" id="ARBA00022679"/>
    </source>
</evidence>
<dbReference type="SUPFAM" id="SSF64005">
    <property type="entry name" value="Undecaprenyl diphosphate synthase"/>
    <property type="match status" value="1"/>
</dbReference>
<dbReference type="PROSITE" id="PS01066">
    <property type="entry name" value="UPP_SYNTHASE"/>
    <property type="match status" value="1"/>
</dbReference>
<comment type="caution">
    <text evidence="5">Lacks conserved residue(s) required for the propagation of feature annotation.</text>
</comment>
<comment type="function">
    <text evidence="5">Catalyzes the condensation of isopentenyl diphosphate (IPP) with allylic pyrophosphates generating different type of terpenoids.</text>
</comment>
<dbReference type="GO" id="GO:0016094">
    <property type="term" value="P:polyprenol biosynthetic process"/>
    <property type="evidence" value="ECO:0007669"/>
    <property type="project" value="TreeGrafter"/>
</dbReference>
<gene>
    <name evidence="6" type="ORF">F5544_38445</name>
</gene>
<dbReference type="HAMAP" id="MF_01139">
    <property type="entry name" value="ISPT"/>
    <property type="match status" value="1"/>
</dbReference>
<keyword evidence="1 5" id="KW-0808">Transferase</keyword>
<comment type="cofactor">
    <cofactor evidence="5">
        <name>Mg(2+)</name>
        <dbReference type="ChEBI" id="CHEBI:18420"/>
    </cofactor>
    <text evidence="5">Binds 2 magnesium ions per subunit.</text>
</comment>
<dbReference type="EMBL" id="CP046172">
    <property type="protein sequence ID" value="QIS15511.1"/>
    <property type="molecule type" value="Genomic_DNA"/>
</dbReference>
<dbReference type="InterPro" id="IPR018520">
    <property type="entry name" value="UPP_synth-like_CS"/>
</dbReference>
<organism evidence="6 7">
    <name type="scientific">Nocardia arthritidis</name>
    <dbReference type="NCBI Taxonomy" id="228602"/>
    <lineage>
        <taxon>Bacteria</taxon>
        <taxon>Bacillati</taxon>
        <taxon>Actinomycetota</taxon>
        <taxon>Actinomycetes</taxon>
        <taxon>Mycobacteriales</taxon>
        <taxon>Nocardiaceae</taxon>
        <taxon>Nocardia</taxon>
    </lineage>
</organism>
<evidence type="ECO:0000256" key="4">
    <source>
        <dbReference type="ARBA" id="ARBA00038453"/>
    </source>
</evidence>
<dbReference type="InterPro" id="IPR001441">
    <property type="entry name" value="UPP_synth-like"/>
</dbReference>
<feature type="binding site" evidence="5">
    <location>
        <begin position="228"/>
        <end position="230"/>
    </location>
    <ligand>
        <name>substrate</name>
    </ligand>
</feature>
<dbReference type="Proteomes" id="UP000503540">
    <property type="component" value="Chromosome"/>
</dbReference>
<feature type="binding site" evidence="5">
    <location>
        <position position="50"/>
    </location>
    <ligand>
        <name>Mg(2+)</name>
        <dbReference type="ChEBI" id="CHEBI:18420"/>
    </ligand>
</feature>
<keyword evidence="2 5" id="KW-0479">Metal-binding</keyword>
<dbReference type="FunFam" id="3.40.1180.10:FF:000003">
    <property type="entry name" value="Isoprenyl transferase 2"/>
    <property type="match status" value="1"/>
</dbReference>
<feature type="binding site" evidence="5">
    <location>
        <begin position="96"/>
        <end position="98"/>
    </location>
    <ligand>
        <name>substrate</name>
    </ligand>
</feature>
<feature type="binding site" evidence="5">
    <location>
        <position position="55"/>
    </location>
    <ligand>
        <name>substrate</name>
    </ligand>
</feature>
<dbReference type="EC" id="2.5.1.-" evidence="5"/>
<dbReference type="CDD" id="cd00475">
    <property type="entry name" value="Cis_IPPS"/>
    <property type="match status" value="1"/>
</dbReference>
<comment type="subunit">
    <text evidence="5">Homodimer.</text>
</comment>
<dbReference type="GO" id="GO:0005886">
    <property type="term" value="C:plasma membrane"/>
    <property type="evidence" value="ECO:0007669"/>
    <property type="project" value="TreeGrafter"/>
</dbReference>
<dbReference type="KEGG" id="nah:F5544_38445"/>
<dbReference type="PANTHER" id="PTHR10291:SF43">
    <property type="entry name" value="DEHYDRODOLICHYL DIPHOSPHATE SYNTHASE COMPLEX SUBUNIT DHDDS"/>
    <property type="match status" value="1"/>
</dbReference>
<dbReference type="Gene3D" id="3.40.1180.10">
    <property type="entry name" value="Decaprenyl diphosphate synthase-like"/>
    <property type="match status" value="1"/>
</dbReference>
<accession>A0A6G9YQR3</accession>
<name>A0A6G9YQR3_9NOCA</name>
<dbReference type="Pfam" id="PF01255">
    <property type="entry name" value="Prenyltransf"/>
    <property type="match status" value="1"/>
</dbReference>
<evidence type="ECO:0000256" key="5">
    <source>
        <dbReference type="HAMAP-Rule" id="MF_01139"/>
    </source>
</evidence>
<feature type="binding site" evidence="5">
    <location>
        <begin position="51"/>
        <end position="54"/>
    </location>
    <ligand>
        <name>substrate</name>
    </ligand>
</feature>
<feature type="binding site" evidence="5">
    <location>
        <position position="222"/>
    </location>
    <ligand>
        <name>substrate</name>
    </ligand>
</feature>
<feature type="binding site" evidence="5">
    <location>
        <position position="102"/>
    </location>
    <ligand>
        <name>substrate</name>
    </ligand>
</feature>
<feature type="binding site" evidence="5">
    <location>
        <position position="241"/>
    </location>
    <ligand>
        <name>Mg(2+)</name>
        <dbReference type="ChEBI" id="CHEBI:18420"/>
    </ligand>
</feature>
<dbReference type="GO" id="GO:0045547">
    <property type="term" value="F:ditrans,polycis-polyprenyl diphosphate synthase [(2E,6E)-farnesyl diphosphate specific] activity"/>
    <property type="evidence" value="ECO:0007669"/>
    <property type="project" value="TreeGrafter"/>
</dbReference>
<dbReference type="PANTHER" id="PTHR10291">
    <property type="entry name" value="DEHYDRODOLICHYL DIPHOSPHATE SYNTHASE FAMILY MEMBER"/>
    <property type="match status" value="1"/>
</dbReference>
<comment type="similarity">
    <text evidence="4">Belongs to the UPP synthase family. Z-FPP synthase subfamily.</text>
</comment>
<proteinExistence type="inferred from homology"/>
<keyword evidence="3 5" id="KW-0460">Magnesium</keyword>